<proteinExistence type="predicted"/>
<reference evidence="2 3" key="1">
    <citation type="submission" date="2019-11" db="EMBL/GenBank/DDBJ databases">
        <title>Cellulosimicrobium composti sp. nov. isolated from a compost.</title>
        <authorList>
            <person name="Yang Y."/>
        </authorList>
    </citation>
    <scope>NUCLEOTIDE SEQUENCE [LARGE SCALE GENOMIC DNA]</scope>
    <source>
        <strain evidence="2 3">BIT-GX5</strain>
    </source>
</reference>
<dbReference type="PANTHER" id="PTHR31367">
    <property type="entry name" value="CYTOSOLIC 5'-NUCLEOTIDASE 1 FAMILY MEMBER"/>
    <property type="match status" value="1"/>
</dbReference>
<sequence length="351" mass="38368">MGYDLSGRLVVGVASSALFDLTESDRVFRTQGEAAYRDFQEHHRDDALEPGVAFGFVRRLLALNDLAPSADDPLVEVIVMSRNSPETGLRVMRSVRHHDLPITRAVFRQGRSPHEFIRPLHVDLFLSADERSVRDAVDLGLPAGYVLDRTFADEAGDELRIAFDFDGVLADDSSERRFTDGGLASFREHEELNADVPLGRGPLRDLLVGIHRIQVVERERQATDPSYRPRVHVSLVTARSAPSHERAVATLSSWGVAVDDAFFLGGVDKDGVLEVLRPHIFFDDQRAVVEAARRVAPSVHVPYGELNRGVLPADPATDARRAAASDAPVDAPVGARGADAAVPPAPRAEDE</sequence>
<dbReference type="AlphaFoldDB" id="A0A6N7ZN66"/>
<accession>A0A6N7ZN66</accession>
<dbReference type="Proteomes" id="UP000440668">
    <property type="component" value="Unassembled WGS sequence"/>
</dbReference>
<feature type="compositionally biased region" description="Low complexity" evidence="1">
    <location>
        <begin position="324"/>
        <end position="335"/>
    </location>
</feature>
<feature type="non-terminal residue" evidence="2">
    <location>
        <position position="351"/>
    </location>
</feature>
<dbReference type="InterPro" id="IPR010394">
    <property type="entry name" value="5-nucleotidase"/>
</dbReference>
<dbReference type="GO" id="GO:0005737">
    <property type="term" value="C:cytoplasm"/>
    <property type="evidence" value="ECO:0007669"/>
    <property type="project" value="InterPro"/>
</dbReference>
<protein>
    <recommendedName>
        <fullName evidence="4">5'-nucleotidase</fullName>
    </recommendedName>
</protein>
<evidence type="ECO:0000313" key="3">
    <source>
        <dbReference type="Proteomes" id="UP000440668"/>
    </source>
</evidence>
<evidence type="ECO:0008006" key="4">
    <source>
        <dbReference type="Google" id="ProtNLM"/>
    </source>
</evidence>
<dbReference type="GO" id="GO:0000166">
    <property type="term" value="F:nucleotide binding"/>
    <property type="evidence" value="ECO:0007669"/>
    <property type="project" value="InterPro"/>
</dbReference>
<dbReference type="PANTHER" id="PTHR31367:SF5">
    <property type="entry name" value="CYTOSOLIC 5'-NUCLEOTIDASE 1A"/>
    <property type="match status" value="1"/>
</dbReference>
<name>A0A6N7ZN66_9MICO</name>
<evidence type="ECO:0000256" key="1">
    <source>
        <dbReference type="SAM" id="MobiDB-lite"/>
    </source>
</evidence>
<evidence type="ECO:0000313" key="2">
    <source>
        <dbReference type="EMBL" id="MTG90866.1"/>
    </source>
</evidence>
<dbReference type="GO" id="GO:0008253">
    <property type="term" value="F:5'-nucleotidase activity"/>
    <property type="evidence" value="ECO:0007669"/>
    <property type="project" value="InterPro"/>
</dbReference>
<dbReference type="InterPro" id="IPR036412">
    <property type="entry name" value="HAD-like_sf"/>
</dbReference>
<gene>
    <name evidence="2" type="ORF">GJV82_18270</name>
</gene>
<dbReference type="SUPFAM" id="SSF56784">
    <property type="entry name" value="HAD-like"/>
    <property type="match status" value="1"/>
</dbReference>
<organism evidence="2 3">
    <name type="scientific">Cellulosimicrobium composti</name>
    <dbReference type="NCBI Taxonomy" id="2672572"/>
    <lineage>
        <taxon>Bacteria</taxon>
        <taxon>Bacillati</taxon>
        <taxon>Actinomycetota</taxon>
        <taxon>Actinomycetes</taxon>
        <taxon>Micrococcales</taxon>
        <taxon>Promicromonosporaceae</taxon>
        <taxon>Cellulosimicrobium</taxon>
    </lineage>
</organism>
<dbReference type="GO" id="GO:0000287">
    <property type="term" value="F:magnesium ion binding"/>
    <property type="evidence" value="ECO:0007669"/>
    <property type="project" value="InterPro"/>
</dbReference>
<dbReference type="RefSeq" id="WP_155100206.1">
    <property type="nucleotide sequence ID" value="NZ_WMKA01000071.1"/>
</dbReference>
<dbReference type="EMBL" id="WMKA01000071">
    <property type="protein sequence ID" value="MTG90866.1"/>
    <property type="molecule type" value="Genomic_DNA"/>
</dbReference>
<comment type="caution">
    <text evidence="2">The sequence shown here is derived from an EMBL/GenBank/DDBJ whole genome shotgun (WGS) entry which is preliminary data.</text>
</comment>
<dbReference type="GO" id="GO:0009117">
    <property type="term" value="P:nucleotide metabolic process"/>
    <property type="evidence" value="ECO:0007669"/>
    <property type="project" value="InterPro"/>
</dbReference>
<dbReference type="Pfam" id="PF06189">
    <property type="entry name" value="5-nucleotidase"/>
    <property type="match status" value="1"/>
</dbReference>
<feature type="region of interest" description="Disordered" evidence="1">
    <location>
        <begin position="312"/>
        <end position="351"/>
    </location>
</feature>